<dbReference type="InterPro" id="IPR031872">
    <property type="entry name" value="NDC10_II"/>
</dbReference>
<keyword evidence="4" id="KW-1185">Reference proteome</keyword>
<dbReference type="VEuPathDB" id="FungiDB:TSTA_084150"/>
<dbReference type="InterPro" id="IPR052146">
    <property type="entry name" value="HOT1"/>
</dbReference>
<dbReference type="RefSeq" id="XP_002478147.1">
    <property type="nucleotide sequence ID" value="XM_002478102.1"/>
</dbReference>
<dbReference type="InterPro" id="IPR038279">
    <property type="entry name" value="Ndc10_dom2_sf"/>
</dbReference>
<dbReference type="Pfam" id="PF16787">
    <property type="entry name" value="NDC10_II"/>
    <property type="match status" value="1"/>
</dbReference>
<protein>
    <recommendedName>
        <fullName evidence="5">Transcription activator GCR1-like domain-containing protein</fullName>
    </recommendedName>
</protein>
<gene>
    <name evidence="3" type="ORF">TSTA_084150</name>
</gene>
<evidence type="ECO:0000313" key="3">
    <source>
        <dbReference type="EMBL" id="EED21184.1"/>
    </source>
</evidence>
<feature type="domain" description="Transcription activator GCR1-like" evidence="1">
    <location>
        <begin position="558"/>
        <end position="631"/>
    </location>
</feature>
<evidence type="ECO:0008006" key="5">
    <source>
        <dbReference type="Google" id="ProtNLM"/>
    </source>
</evidence>
<dbReference type="AlphaFoldDB" id="B8M087"/>
<dbReference type="HOGENOM" id="CLU_381812_0_0_1"/>
<dbReference type="Gene3D" id="1.10.443.20">
    <property type="entry name" value="Centromere DNA-binding protein complex CBF3 subunit, domain 2"/>
    <property type="match status" value="1"/>
</dbReference>
<dbReference type="PhylomeDB" id="B8M087"/>
<dbReference type="GO" id="GO:0000981">
    <property type="term" value="F:DNA-binding transcription factor activity, RNA polymerase II-specific"/>
    <property type="evidence" value="ECO:0007669"/>
    <property type="project" value="TreeGrafter"/>
</dbReference>
<dbReference type="Proteomes" id="UP000001745">
    <property type="component" value="Unassembled WGS sequence"/>
</dbReference>
<sequence>MLSDASKEVKVGLRRRSNPCSIPHLGRAPEPMKIILCTKKPAFGCSVRIGKLRDDGALKISYYGVTHILLSASYGRNFRVAISPFTSQRLSKSENAIFRVLKQNWASGDNGYQAVKDGELSDELQKNPLSSSGSITGRYGAITRREAVRKADSILDLRGLMSFCGRQDPAALGYEQTCSMTPPIAGDIVQEQNRQLELQARVDLHSRKLAHNFQQGRPKATSQAYGRPQKEWRTWCQKQGFQDGELITEGKMLLFLKLSFTIRSGLAILSSHNMLLRGQDRRGLQFPDLFTIRIEERPTPCWPMIMMKFHGKINQFGRIEYMGVMRHREPLLCTIGQAAFYLFYRWEIMQEPIPQFYQRQQWYDWHFFKGSKVTKPLSYEIQLDWTSRVFKGVGLSINKKSHSGRSGGARLAELSGVDENSIRRASHWNQDSMSNRYLSELPRPFLHRLAGFNPTDQGNYYLPRATVSPPESLVRALWPWVDTWLTWFRIHDSSVQNIDLALELPSPPPLIQEGSQKYDQEDLAAQGFLKLLQQFRTVILQDSAQSASLVQSTEMPSYQLSRTITTVRELWEEWFVGLNGHPSVQSLESEYGTSWRSEPKERVMFGRRKLIIDEILARTKDGTSLSKAVEIEKLMICAVKVTEESSFLIFSIERIEAIRTNVCLSHLLSPSHRIYDKLLRDGSKEFSMNSNSIGIPHRLRDPHILWALNIIHTRFPSRDGNRTFF</sequence>
<proteinExistence type="predicted"/>
<dbReference type="EMBL" id="EQ962653">
    <property type="protein sequence ID" value="EED21184.1"/>
    <property type="molecule type" value="Genomic_DNA"/>
</dbReference>
<dbReference type="STRING" id="441959.B8M087"/>
<feature type="domain" description="Ndc10" evidence="2">
    <location>
        <begin position="262"/>
        <end position="544"/>
    </location>
</feature>
<dbReference type="Pfam" id="PF12550">
    <property type="entry name" value="GCR1_C"/>
    <property type="match status" value="1"/>
</dbReference>
<dbReference type="InterPro" id="IPR022210">
    <property type="entry name" value="TF_GCR1-like"/>
</dbReference>
<accession>B8M087</accession>
<evidence type="ECO:0000259" key="1">
    <source>
        <dbReference type="Pfam" id="PF12550"/>
    </source>
</evidence>
<evidence type="ECO:0000313" key="4">
    <source>
        <dbReference type="Proteomes" id="UP000001745"/>
    </source>
</evidence>
<dbReference type="eggNOG" id="ENOG502R143">
    <property type="taxonomic scope" value="Eukaryota"/>
</dbReference>
<dbReference type="InParanoid" id="B8M087"/>
<dbReference type="GeneID" id="8101508"/>
<dbReference type="PANTHER" id="PTHR37784">
    <property type="entry name" value="PROTEIN MSN1"/>
    <property type="match status" value="1"/>
</dbReference>
<name>B8M087_TALSN</name>
<organism evidence="3 4">
    <name type="scientific">Talaromyces stipitatus (strain ATCC 10500 / CBS 375.48 / QM 6759 / NRRL 1006)</name>
    <name type="common">Penicillium stipitatum</name>
    <dbReference type="NCBI Taxonomy" id="441959"/>
    <lineage>
        <taxon>Eukaryota</taxon>
        <taxon>Fungi</taxon>
        <taxon>Dikarya</taxon>
        <taxon>Ascomycota</taxon>
        <taxon>Pezizomycotina</taxon>
        <taxon>Eurotiomycetes</taxon>
        <taxon>Eurotiomycetidae</taxon>
        <taxon>Eurotiales</taxon>
        <taxon>Trichocomaceae</taxon>
        <taxon>Talaromyces</taxon>
        <taxon>Talaromyces sect. Talaromyces</taxon>
    </lineage>
</organism>
<dbReference type="GO" id="GO:0060963">
    <property type="term" value="P:positive regulation of ribosomal protein gene transcription by RNA polymerase II"/>
    <property type="evidence" value="ECO:0007669"/>
    <property type="project" value="TreeGrafter"/>
</dbReference>
<dbReference type="OrthoDB" id="4325529at2759"/>
<dbReference type="GO" id="GO:0000978">
    <property type="term" value="F:RNA polymerase II cis-regulatory region sequence-specific DNA binding"/>
    <property type="evidence" value="ECO:0007669"/>
    <property type="project" value="TreeGrafter"/>
</dbReference>
<evidence type="ECO:0000259" key="2">
    <source>
        <dbReference type="Pfam" id="PF16787"/>
    </source>
</evidence>
<reference evidence="4" key="1">
    <citation type="journal article" date="2015" name="Genome Announc.">
        <title>Genome sequence of the AIDS-associated pathogen Penicillium marneffei (ATCC18224) and its near taxonomic relative Talaromyces stipitatus (ATCC10500).</title>
        <authorList>
            <person name="Nierman W.C."/>
            <person name="Fedorova-Abrams N.D."/>
            <person name="Andrianopoulos A."/>
        </authorList>
    </citation>
    <scope>NUCLEOTIDE SEQUENCE [LARGE SCALE GENOMIC DNA]</scope>
    <source>
        <strain evidence="4">ATCC 10500 / CBS 375.48 / QM 6759 / NRRL 1006</strain>
    </source>
</reference>
<dbReference type="PANTHER" id="PTHR37784:SF4">
    <property type="entry name" value="TRANSCRIPTION FACTOR-LIKE PROTEIN EUC1"/>
    <property type="match status" value="1"/>
</dbReference>